<dbReference type="SMART" id="SM01038">
    <property type="entry name" value="Bgal_small_N"/>
    <property type="match status" value="1"/>
</dbReference>
<dbReference type="SUPFAM" id="SSF49785">
    <property type="entry name" value="Galactose-binding domain-like"/>
    <property type="match status" value="1"/>
</dbReference>
<evidence type="ECO:0000256" key="1">
    <source>
        <dbReference type="ARBA" id="ARBA00001412"/>
    </source>
</evidence>
<name>A0ABR0XV29_REHGL</name>
<accession>A0ABR0XV29</accession>
<dbReference type="EMBL" id="JABTTQ020000002">
    <property type="protein sequence ID" value="KAK6163071.1"/>
    <property type="molecule type" value="Genomic_DNA"/>
</dbReference>
<dbReference type="PROSITE" id="PS00608">
    <property type="entry name" value="GLYCOSYL_HYDROL_F2_2"/>
    <property type="match status" value="1"/>
</dbReference>
<protein>
    <recommendedName>
        <fullName evidence="3">beta-galactosidase</fullName>
        <ecNumber evidence="3">3.2.1.23</ecNumber>
    </recommendedName>
    <alternativeName>
        <fullName evidence="6">Lactase</fullName>
    </alternativeName>
</protein>
<dbReference type="Gene3D" id="2.70.98.10">
    <property type="match status" value="1"/>
</dbReference>
<dbReference type="Gene3D" id="3.20.20.80">
    <property type="entry name" value="Glycosidases"/>
    <property type="match status" value="1"/>
</dbReference>
<comment type="similarity">
    <text evidence="2 7">Belongs to the glycosyl hydrolase 2 family.</text>
</comment>
<dbReference type="InterPro" id="IPR013783">
    <property type="entry name" value="Ig-like_fold"/>
</dbReference>
<feature type="domain" description="Beta galactosidase small chain/" evidence="8">
    <location>
        <begin position="860"/>
        <end position="1143"/>
    </location>
</feature>
<keyword evidence="10" id="KW-1185">Reference proteome</keyword>
<dbReference type="PROSITE" id="PS00719">
    <property type="entry name" value="GLYCOSYL_HYDROL_F2_1"/>
    <property type="match status" value="1"/>
</dbReference>
<dbReference type="Pfam" id="PF02929">
    <property type="entry name" value="Bgal_small_N"/>
    <property type="match status" value="1"/>
</dbReference>
<dbReference type="Pfam" id="PF00703">
    <property type="entry name" value="Glyco_hydro_2"/>
    <property type="match status" value="1"/>
</dbReference>
<dbReference type="InterPro" id="IPR032312">
    <property type="entry name" value="LacZ_4"/>
</dbReference>
<evidence type="ECO:0000256" key="4">
    <source>
        <dbReference type="ARBA" id="ARBA00022801"/>
    </source>
</evidence>
<dbReference type="InterPro" id="IPR017853">
    <property type="entry name" value="GH"/>
</dbReference>
<dbReference type="InterPro" id="IPR006102">
    <property type="entry name" value="Ig-like_GH2"/>
</dbReference>
<evidence type="ECO:0000256" key="6">
    <source>
        <dbReference type="ARBA" id="ARBA00032230"/>
    </source>
</evidence>
<dbReference type="SUPFAM" id="SSF49303">
    <property type="entry name" value="beta-Galactosidase/glucuronidase domain"/>
    <property type="match status" value="2"/>
</dbReference>
<evidence type="ECO:0000259" key="8">
    <source>
        <dbReference type="SMART" id="SM01038"/>
    </source>
</evidence>
<reference evidence="9 10" key="1">
    <citation type="journal article" date="2021" name="Comput. Struct. Biotechnol. J.">
        <title>De novo genome assembly of the potent medicinal plant Rehmannia glutinosa using nanopore technology.</title>
        <authorList>
            <person name="Ma L."/>
            <person name="Dong C."/>
            <person name="Song C."/>
            <person name="Wang X."/>
            <person name="Zheng X."/>
            <person name="Niu Y."/>
            <person name="Chen S."/>
            <person name="Feng W."/>
        </authorList>
    </citation>
    <scope>NUCLEOTIDE SEQUENCE [LARGE SCALE GENOMIC DNA]</scope>
    <source>
        <strain evidence="9">DH-2019</strain>
    </source>
</reference>
<dbReference type="Gene3D" id="2.60.40.10">
    <property type="entry name" value="Immunoglobulins"/>
    <property type="match status" value="2"/>
</dbReference>
<keyword evidence="5 7" id="KW-0326">Glycosidase</keyword>
<dbReference type="Pfam" id="PF16353">
    <property type="entry name" value="LacZ_4"/>
    <property type="match status" value="1"/>
</dbReference>
<dbReference type="PANTHER" id="PTHR46323:SF2">
    <property type="entry name" value="BETA-GALACTOSIDASE"/>
    <property type="match status" value="1"/>
</dbReference>
<comment type="catalytic activity">
    <reaction evidence="1">
        <text>Hydrolysis of terminal non-reducing beta-D-galactose residues in beta-D-galactosides.</text>
        <dbReference type="EC" id="3.2.1.23"/>
    </reaction>
</comment>
<dbReference type="InterPro" id="IPR004199">
    <property type="entry name" value="B-gal_small/dom_5"/>
</dbReference>
<sequence>MMHEEGNPGPVGHIHLNKTLLIQSNISMHDILEKCQDAINIQQKKKKVANLFKNIDLSFSKWTDPFHITWSGRYGHYSIHIDTSGEQDGGPQWGRGRGRGREWNAETFFTLLVSNSIGWNRDRVSSAKTCFTLKLKGREEIKFLYLAVEIFLASSPSSTPLEFYDSSFQDSSWATIPVPSNWQMHGFDRPIYTNIVYPFPLNPPKVPEDNPTGCYRTYFYLPKEWEGRRIFLHFEAVDSAFFAWVNEHPTGYSQDSRLPAEFEITDFCHPCGSDKSNCLAVQVMRWSDGSYLEDQDHWWLSGIHRDVLLLAKPKVYIADYCFKSNLAEDFSCADIQVEVKVDYSAMNIDNSVETGTEIFDTGSSHTSSGHANLLSTSVSHLQLTNSVDYRLGFIGYQLKGKLQMPKLWNAEQPNLYTLVVTLKDASGNIVDCESCQVGIRQITKAPKQLLVNGQPVMIRGVNRHEHHPRLGKTNLESCMVQDLVLMKQNNINAVRNSHYPQHPRWYELCDLFGMYMIDEANIETHGFHLSSNVQHPTSEPVWASAMLDRVIGMVDRDKNHACIISWSLGNEASYGPNHAALAGWVRGKDSTRVVHYEGGGARTSSTDIVCPMYMRVWDIVKIAEDPAELRPLILCEYSHAMGNSNGNIHEYWEAIDSTFGLQGGFIWDWVDQGLLKEGADGTKNWAYGGDFGDTPNDLNFCLNGLIWPDRSPHPALHEVKFVNQPIKVTLKEGIVKITNTHFFSTTEALAFDWMIHGDGCELGSGILSIPTIAPQKSYDIKWDAGPWYDLWCTSDATEIFLTITVKLLGSTRWAETGHIVSTVQVPLPVKHETVPHIIKGEHAAFSTEVLDDSIEVKNQNLWEIKFNKQTGAIESWKVAGVPVMSKGILPCFWRAPTDNDKGGETESYLSKWKGAKLNNLTFTTESCTVLNALDNLVKIAVVYLGMPGGSEKKLPQSETSLFKVDLIYSIYGSGDVILECHVKPTSELPPLPRVGIEFHLEKSMDQIKWYGRGPFECYPDRKAAAHVGVYEQDVSSMHVPYIVPGECSGRTDVRWVTFQNKDGHGIYASTYGESPPMQMNASFYGTAELERATHNEELVKGEDIEVHLDHKHMGIGGDDSWSPCVHDKYLVPAVPYSFSVRLSRLIVSSCTFHIHYKEQNIYLW</sequence>
<dbReference type="InterPro" id="IPR006101">
    <property type="entry name" value="Glyco_hydro_2"/>
</dbReference>
<dbReference type="Proteomes" id="UP001318860">
    <property type="component" value="Unassembled WGS sequence"/>
</dbReference>
<dbReference type="SUPFAM" id="SSF51445">
    <property type="entry name" value="(Trans)glycosidases"/>
    <property type="match status" value="1"/>
</dbReference>
<dbReference type="EC" id="3.2.1.23" evidence="3"/>
<dbReference type="InterPro" id="IPR036156">
    <property type="entry name" value="Beta-gal/glucu_dom_sf"/>
</dbReference>
<dbReference type="Gene3D" id="2.60.120.260">
    <property type="entry name" value="Galactose-binding domain-like"/>
    <property type="match status" value="1"/>
</dbReference>
<dbReference type="InterPro" id="IPR006104">
    <property type="entry name" value="Glyco_hydro_2_N"/>
</dbReference>
<dbReference type="InterPro" id="IPR023232">
    <property type="entry name" value="Glyco_hydro_2_AS"/>
</dbReference>
<evidence type="ECO:0000256" key="7">
    <source>
        <dbReference type="RuleBase" id="RU361154"/>
    </source>
</evidence>
<dbReference type="InterPro" id="IPR006103">
    <property type="entry name" value="Glyco_hydro_2_cat"/>
</dbReference>
<proteinExistence type="inferred from homology"/>
<evidence type="ECO:0000313" key="10">
    <source>
        <dbReference type="Proteomes" id="UP001318860"/>
    </source>
</evidence>
<evidence type="ECO:0000256" key="5">
    <source>
        <dbReference type="ARBA" id="ARBA00023295"/>
    </source>
</evidence>
<evidence type="ECO:0000313" key="9">
    <source>
        <dbReference type="EMBL" id="KAK6163071.1"/>
    </source>
</evidence>
<comment type="caution">
    <text evidence="9">The sequence shown here is derived from an EMBL/GenBank/DDBJ whole genome shotgun (WGS) entry which is preliminary data.</text>
</comment>
<dbReference type="InterPro" id="IPR050347">
    <property type="entry name" value="Bact_Beta-galactosidase"/>
</dbReference>
<dbReference type="Pfam" id="PF02836">
    <property type="entry name" value="Glyco_hydro_2_C"/>
    <property type="match status" value="1"/>
</dbReference>
<dbReference type="PANTHER" id="PTHR46323">
    <property type="entry name" value="BETA-GALACTOSIDASE"/>
    <property type="match status" value="1"/>
</dbReference>
<dbReference type="Pfam" id="PF02837">
    <property type="entry name" value="Glyco_hydro_2_N"/>
    <property type="match status" value="1"/>
</dbReference>
<dbReference type="InterPro" id="IPR011013">
    <property type="entry name" value="Gal_mutarotase_sf_dom"/>
</dbReference>
<keyword evidence="4 7" id="KW-0378">Hydrolase</keyword>
<organism evidence="9 10">
    <name type="scientific">Rehmannia glutinosa</name>
    <name type="common">Chinese foxglove</name>
    <dbReference type="NCBI Taxonomy" id="99300"/>
    <lineage>
        <taxon>Eukaryota</taxon>
        <taxon>Viridiplantae</taxon>
        <taxon>Streptophyta</taxon>
        <taxon>Embryophyta</taxon>
        <taxon>Tracheophyta</taxon>
        <taxon>Spermatophyta</taxon>
        <taxon>Magnoliopsida</taxon>
        <taxon>eudicotyledons</taxon>
        <taxon>Gunneridae</taxon>
        <taxon>Pentapetalae</taxon>
        <taxon>asterids</taxon>
        <taxon>lamiids</taxon>
        <taxon>Lamiales</taxon>
        <taxon>Orobanchaceae</taxon>
        <taxon>Rehmannieae</taxon>
        <taxon>Rehmannia</taxon>
    </lineage>
</organism>
<dbReference type="InterPro" id="IPR008979">
    <property type="entry name" value="Galactose-bd-like_sf"/>
</dbReference>
<dbReference type="PRINTS" id="PR00132">
    <property type="entry name" value="GLHYDRLASE2"/>
</dbReference>
<evidence type="ECO:0000256" key="2">
    <source>
        <dbReference type="ARBA" id="ARBA00007401"/>
    </source>
</evidence>
<dbReference type="InterPro" id="IPR014718">
    <property type="entry name" value="GH-type_carb-bd"/>
</dbReference>
<dbReference type="SUPFAM" id="SSF74650">
    <property type="entry name" value="Galactose mutarotase-like"/>
    <property type="match status" value="1"/>
</dbReference>
<dbReference type="InterPro" id="IPR023230">
    <property type="entry name" value="Glyco_hydro_2_CS"/>
</dbReference>
<evidence type="ECO:0000256" key="3">
    <source>
        <dbReference type="ARBA" id="ARBA00012756"/>
    </source>
</evidence>
<gene>
    <name evidence="9" type="ORF">DH2020_002912</name>
</gene>